<feature type="domain" description="NADH:flavin oxidoreductase/NADH oxidase N-terminal" evidence="10">
    <location>
        <begin position="9"/>
        <end position="332"/>
    </location>
</feature>
<dbReference type="Gene3D" id="3.50.50.60">
    <property type="entry name" value="FAD/NAD(P)-binding domain"/>
    <property type="match status" value="1"/>
</dbReference>
<dbReference type="EMBL" id="CP035037">
    <property type="protein sequence ID" value="QAB18385.1"/>
    <property type="molecule type" value="Genomic_DNA"/>
</dbReference>
<gene>
    <name evidence="12" type="ORF">Leucomu_11070</name>
</gene>
<dbReference type="PANTHER" id="PTHR42917:SF2">
    <property type="entry name" value="2,4-DIENOYL-COA REDUCTASE [(2E)-ENOYL-COA-PRODUCING]"/>
    <property type="match status" value="1"/>
</dbReference>
<proteinExistence type="inferred from homology"/>
<dbReference type="InterPro" id="IPR013785">
    <property type="entry name" value="Aldolase_TIM"/>
</dbReference>
<evidence type="ECO:0000313" key="12">
    <source>
        <dbReference type="EMBL" id="QAB18385.1"/>
    </source>
</evidence>
<comment type="similarity">
    <text evidence="3">In the N-terminal section; belongs to the NADH:flavin oxidoreductase/NADH oxidase family.</text>
</comment>
<reference evidence="12 13" key="1">
    <citation type="submission" date="2019-01" db="EMBL/GenBank/DDBJ databases">
        <title>Leucobacter muris sp. nov. isolated from the nose of a laboratory mouse.</title>
        <authorList>
            <person name="Benga L."/>
            <person name="Sproeer C."/>
            <person name="Schumann P."/>
            <person name="Verbarg S."/>
            <person name="Bunk B."/>
            <person name="Engelhardt E."/>
            <person name="Benten P.M."/>
            <person name="Sager M."/>
        </authorList>
    </citation>
    <scope>NUCLEOTIDE SEQUENCE [LARGE SCALE GENOMIC DNA]</scope>
    <source>
        <strain evidence="12 13">DSM 101948</strain>
    </source>
</reference>
<keyword evidence="5" id="KW-0288">FMN</keyword>
<dbReference type="SUPFAM" id="SSF51905">
    <property type="entry name" value="FAD/NAD(P)-binding domain"/>
    <property type="match status" value="1"/>
</dbReference>
<evidence type="ECO:0000256" key="5">
    <source>
        <dbReference type="ARBA" id="ARBA00022643"/>
    </source>
</evidence>
<dbReference type="InterPro" id="IPR036188">
    <property type="entry name" value="FAD/NAD-bd_sf"/>
</dbReference>
<evidence type="ECO:0000256" key="9">
    <source>
        <dbReference type="ARBA" id="ARBA00023014"/>
    </source>
</evidence>
<dbReference type="PRINTS" id="PR00368">
    <property type="entry name" value="FADPNR"/>
</dbReference>
<dbReference type="PANTHER" id="PTHR42917">
    <property type="entry name" value="2,4-DIENOYL-COA REDUCTASE"/>
    <property type="match status" value="1"/>
</dbReference>
<name>A0ABX5QH80_9MICO</name>
<dbReference type="PRINTS" id="PR00411">
    <property type="entry name" value="PNDRDTASEI"/>
</dbReference>
<dbReference type="SUPFAM" id="SSF51971">
    <property type="entry name" value="Nucleotide-binding domain"/>
    <property type="match status" value="1"/>
</dbReference>
<evidence type="ECO:0000259" key="10">
    <source>
        <dbReference type="Pfam" id="PF00724"/>
    </source>
</evidence>
<dbReference type="Gene3D" id="3.20.20.70">
    <property type="entry name" value="Aldolase class I"/>
    <property type="match status" value="1"/>
</dbReference>
<dbReference type="InterPro" id="IPR001155">
    <property type="entry name" value="OxRdtase_FMN_N"/>
</dbReference>
<dbReference type="Pfam" id="PF07992">
    <property type="entry name" value="Pyr_redox_2"/>
    <property type="match status" value="1"/>
</dbReference>
<evidence type="ECO:0000256" key="1">
    <source>
        <dbReference type="ARBA" id="ARBA00001917"/>
    </source>
</evidence>
<keyword evidence="8" id="KW-0408">Iron</keyword>
<evidence type="ECO:0000313" key="13">
    <source>
        <dbReference type="Proteomes" id="UP000285768"/>
    </source>
</evidence>
<dbReference type="Pfam" id="PF00724">
    <property type="entry name" value="Oxidored_FMN"/>
    <property type="match status" value="1"/>
</dbReference>
<evidence type="ECO:0000256" key="3">
    <source>
        <dbReference type="ARBA" id="ARBA00011048"/>
    </source>
</evidence>
<keyword evidence="6" id="KW-0479">Metal-binding</keyword>
<dbReference type="RefSeq" id="WP_128387266.1">
    <property type="nucleotide sequence ID" value="NZ_CP035037.1"/>
</dbReference>
<sequence length="697" mass="74377">MSTSTYPHLFAPLDLGFVTLPNRVLMGSMHLGLEEAPDGAQRLAAFYRERARGGAALIVTGGIAPNAAGRLTPGAATLEHEEQLPHHRTVTDAVHEEGGRIALQILHAGRYGAHPDIVAPSPIQAPISPLTPRELDDAEIERTIDDFARTARLARLAGYDGVEIMGSESYLINQFTARRTNHREDRWGGSLDNRLRFPVEIVRRVREAVGERFIVIYRLSMLELVPEGATLDEATELARRVEAAGATMINSGIGWHEARVPTIASSVPRAAFAWVTQRFASAVSIPLITTNRINSPRTAERLLAEGGADMVSLARPFLADPKFVSKAAAGAPERINTCIACNQACLDHTFSGRPASCLVNPRAGNETELIIAPAITRKRIAVVGAGPAGLACATTAASRGHEVTLFEAADRIGGQLNVALQVPGKSEFRETLRYFGVRIEETGVELRLGHRVTAEELAAHDFDEVVVATGVVPRRPEIPGLDHPSVLGYLDVLREKAPVGDRVAILGAGGIGFDVAEYLTAPADDPGWSDAAAQDPAALDAFLEHWGVDRDYARAGGLRTPVEERPARSVVMLQRKAGKLGAGLGKTTGWIHRTELARRGVRMVPGAEYLGIDDAGLRVRVPHGEAAPGAPESGAAEERTIAVDTIVLCTGQEPARELHGELARLGIDAHLIGGADMAGELDAKRAIAQGTRVAAAL</sequence>
<comment type="cofactor">
    <cofactor evidence="2">
        <name>[4Fe-4S] cluster</name>
        <dbReference type="ChEBI" id="CHEBI:49883"/>
    </cofactor>
</comment>
<organism evidence="12 13">
    <name type="scientific">Leucobacter muris</name>
    <dbReference type="NCBI Taxonomy" id="1935379"/>
    <lineage>
        <taxon>Bacteria</taxon>
        <taxon>Bacillati</taxon>
        <taxon>Actinomycetota</taxon>
        <taxon>Actinomycetes</taxon>
        <taxon>Micrococcales</taxon>
        <taxon>Microbacteriaceae</taxon>
        <taxon>Leucobacter</taxon>
    </lineage>
</organism>
<keyword evidence="13" id="KW-1185">Reference proteome</keyword>
<dbReference type="InterPro" id="IPR051793">
    <property type="entry name" value="NADH:flavin_oxidoreductase"/>
</dbReference>
<evidence type="ECO:0000256" key="8">
    <source>
        <dbReference type="ARBA" id="ARBA00023004"/>
    </source>
</evidence>
<evidence type="ECO:0000256" key="7">
    <source>
        <dbReference type="ARBA" id="ARBA00023002"/>
    </source>
</evidence>
<dbReference type="SUPFAM" id="SSF51395">
    <property type="entry name" value="FMN-linked oxidoreductases"/>
    <property type="match status" value="1"/>
</dbReference>
<accession>A0ABX5QH80</accession>
<evidence type="ECO:0000256" key="4">
    <source>
        <dbReference type="ARBA" id="ARBA00022630"/>
    </source>
</evidence>
<evidence type="ECO:0000256" key="6">
    <source>
        <dbReference type="ARBA" id="ARBA00022723"/>
    </source>
</evidence>
<dbReference type="CDD" id="cd02930">
    <property type="entry name" value="DCR_FMN"/>
    <property type="match status" value="1"/>
</dbReference>
<dbReference type="Gene3D" id="3.40.50.720">
    <property type="entry name" value="NAD(P)-binding Rossmann-like Domain"/>
    <property type="match status" value="1"/>
</dbReference>
<evidence type="ECO:0000259" key="11">
    <source>
        <dbReference type="Pfam" id="PF07992"/>
    </source>
</evidence>
<dbReference type="InterPro" id="IPR023753">
    <property type="entry name" value="FAD/NAD-binding_dom"/>
</dbReference>
<feature type="domain" description="FAD/NAD(P)-binding" evidence="11">
    <location>
        <begin position="379"/>
        <end position="661"/>
    </location>
</feature>
<keyword evidence="9" id="KW-0411">Iron-sulfur</keyword>
<keyword evidence="7" id="KW-0560">Oxidoreductase</keyword>
<protein>
    <submittedName>
        <fullName evidence="12">NADPH-dependent 2,4-dienoyl-CoA reductase</fullName>
    </submittedName>
</protein>
<dbReference type="Proteomes" id="UP000285768">
    <property type="component" value="Chromosome"/>
</dbReference>
<evidence type="ECO:0000256" key="2">
    <source>
        <dbReference type="ARBA" id="ARBA00001966"/>
    </source>
</evidence>
<comment type="cofactor">
    <cofactor evidence="1">
        <name>FMN</name>
        <dbReference type="ChEBI" id="CHEBI:58210"/>
    </cofactor>
</comment>
<keyword evidence="4" id="KW-0285">Flavoprotein</keyword>